<dbReference type="RefSeq" id="WP_270164079.1">
    <property type="nucleotide sequence ID" value="NZ_CP089391.1"/>
</dbReference>
<dbReference type="EMBL" id="CP089391">
    <property type="protein sequence ID" value="WBL78807.1"/>
    <property type="molecule type" value="Genomic_DNA"/>
</dbReference>
<keyword evidence="2" id="KW-1185">Reference proteome</keyword>
<accession>A0ABY7MN38</accession>
<gene>
    <name evidence="1" type="ORF">I3J27_38765</name>
</gene>
<reference evidence="1" key="1">
    <citation type="submission" date="2021-12" db="EMBL/GenBank/DDBJ databases">
        <title>Bradyrhizobium xenonodulans sp. nov.</title>
        <authorList>
            <person name="Claassens R."/>
            <person name="Venter S.N."/>
            <person name="Beukes C.W."/>
            <person name="Stepkowski T."/>
            <person name="Steenkamp E.T."/>
        </authorList>
    </citation>
    <scope>NUCLEOTIDE SEQUENCE</scope>
    <source>
        <strain evidence="1">14AB</strain>
    </source>
</reference>
<evidence type="ECO:0000313" key="1">
    <source>
        <dbReference type="EMBL" id="WBL78807.1"/>
    </source>
</evidence>
<protein>
    <recommendedName>
        <fullName evidence="3">Transposase</fullName>
    </recommendedName>
</protein>
<sequence length="49" mass="5558">MIAHHVGCPSRHGKLDTLTIYDRRDNDLEDHTDMGNKTFGIWQGTFSGI</sequence>
<name>A0ABY7MN38_9BRAD</name>
<dbReference type="Proteomes" id="UP001179614">
    <property type="component" value="Chromosome"/>
</dbReference>
<evidence type="ECO:0000313" key="2">
    <source>
        <dbReference type="Proteomes" id="UP001179614"/>
    </source>
</evidence>
<organism evidence="1 2">
    <name type="scientific">Bradyrhizobium xenonodulans</name>
    <dbReference type="NCBI Taxonomy" id="2736875"/>
    <lineage>
        <taxon>Bacteria</taxon>
        <taxon>Pseudomonadati</taxon>
        <taxon>Pseudomonadota</taxon>
        <taxon>Alphaproteobacteria</taxon>
        <taxon>Hyphomicrobiales</taxon>
        <taxon>Nitrobacteraceae</taxon>
        <taxon>Bradyrhizobium</taxon>
    </lineage>
</organism>
<proteinExistence type="predicted"/>
<evidence type="ECO:0008006" key="3">
    <source>
        <dbReference type="Google" id="ProtNLM"/>
    </source>
</evidence>